<comment type="caution">
    <text evidence="3">The sequence shown here is derived from an EMBL/GenBank/DDBJ whole genome shotgun (WGS) entry which is preliminary data.</text>
</comment>
<evidence type="ECO:0000259" key="2">
    <source>
        <dbReference type="PROSITE" id="PS50119"/>
    </source>
</evidence>
<keyword evidence="4" id="KW-1185">Reference proteome</keyword>
<dbReference type="GO" id="GO:0008270">
    <property type="term" value="F:zinc ion binding"/>
    <property type="evidence" value="ECO:0007669"/>
    <property type="project" value="UniProtKB-KW"/>
</dbReference>
<dbReference type="InterPro" id="IPR000315">
    <property type="entry name" value="Znf_B-box"/>
</dbReference>
<dbReference type="InterPro" id="IPR027417">
    <property type="entry name" value="P-loop_NTPase"/>
</dbReference>
<evidence type="ECO:0000256" key="1">
    <source>
        <dbReference type="PROSITE-ProRule" id="PRU00024"/>
    </source>
</evidence>
<dbReference type="SUPFAM" id="SSF57845">
    <property type="entry name" value="B-box zinc-binding domain"/>
    <property type="match status" value="1"/>
</dbReference>
<dbReference type="SUPFAM" id="SSF52540">
    <property type="entry name" value="P-loop containing nucleoside triphosphate hydrolases"/>
    <property type="match status" value="1"/>
</dbReference>
<keyword evidence="1" id="KW-0479">Metal-binding</keyword>
<accession>A0A8J4PPK3</accession>
<keyword evidence="1" id="KW-0863">Zinc-finger</keyword>
<dbReference type="Gene3D" id="3.30.160.60">
    <property type="entry name" value="Classic Zinc Finger"/>
    <property type="match status" value="1"/>
</dbReference>
<evidence type="ECO:0000313" key="4">
    <source>
        <dbReference type="Proteomes" id="UP000695562"/>
    </source>
</evidence>
<name>A0A8J4PPK3_9MYCE</name>
<dbReference type="EMBL" id="AJWJ01000369">
    <property type="protein sequence ID" value="KAF2071493.1"/>
    <property type="molecule type" value="Genomic_DNA"/>
</dbReference>
<reference evidence="3" key="1">
    <citation type="submission" date="2020-01" db="EMBL/GenBank/DDBJ databases">
        <title>Development of genomics and gene disruption for Polysphondylium violaceum indicates a role for the polyketide synthase stlB in stalk morphogenesis.</title>
        <authorList>
            <person name="Narita B."/>
            <person name="Kawabe Y."/>
            <person name="Kin K."/>
            <person name="Saito T."/>
            <person name="Gibbs R."/>
            <person name="Kuspa A."/>
            <person name="Muzny D."/>
            <person name="Queller D."/>
            <person name="Richards S."/>
            <person name="Strassman J."/>
            <person name="Sucgang R."/>
            <person name="Worley K."/>
            <person name="Schaap P."/>
        </authorList>
    </citation>
    <scope>NUCLEOTIDE SEQUENCE</scope>
    <source>
        <strain evidence="3">QSvi11</strain>
    </source>
</reference>
<dbReference type="PROSITE" id="PS50119">
    <property type="entry name" value="ZF_BBOX"/>
    <property type="match status" value="1"/>
</dbReference>
<proteinExistence type="predicted"/>
<gene>
    <name evidence="3" type="ORF">CYY_007188</name>
</gene>
<sequence>MDPKKINCEFCSSVLDNPCRLLNCNHVVCNHHIELSLNNDFYKCPINDCLIQNYNFEKEPIEEIKLYKELNCLYHRNAWSLYCKNCNLVLCQSCILDHPPSHHIVGIGDQKFLEKAQKDKSKIDILLENSKDSLDSRTKLFEKKIEQYNELESTIDLYMEGLQTSFLNTIGLLRNHIKQDIKTKCLEATTKFNNLKKIQNSILGTSGTLSPKPTGIPDDLSKVRQYQDSLNSYQQLGQTTTIAEYHIHGYLSEFENVFKQINQNIIIPIENRRQDTVVLPISISNLQTTHQKDIYVERFNNNINPTILSKLDYKIDNPIQSFSTLHLQGSIGIGKTSALLNFGLYCLEKSLFKYIFYIRCGDFYLKDLKTILLNYFFVDEEELRDEACVKQQFKNINHESTLLLFDNTLYNVLLLNDLMFFEQNGIKMIIASRLDQNSKDLDTSKNKLVLEPFTIPESIQLMKSCLNRDFPNHQLEEISKLLHFNPQKIKEECLILNSKSGLSMNEYIDNLKYVLF</sequence>
<dbReference type="Proteomes" id="UP000695562">
    <property type="component" value="Unassembled WGS sequence"/>
</dbReference>
<protein>
    <recommendedName>
        <fullName evidence="2">B box-type domain-containing protein</fullName>
    </recommendedName>
</protein>
<keyword evidence="1" id="KW-0862">Zinc</keyword>
<feature type="domain" description="B box-type" evidence="2">
    <location>
        <begin position="67"/>
        <end position="107"/>
    </location>
</feature>
<dbReference type="AlphaFoldDB" id="A0A8J4PPK3"/>
<evidence type="ECO:0000313" key="3">
    <source>
        <dbReference type="EMBL" id="KAF2071493.1"/>
    </source>
</evidence>
<organism evidence="3 4">
    <name type="scientific">Polysphondylium violaceum</name>
    <dbReference type="NCBI Taxonomy" id="133409"/>
    <lineage>
        <taxon>Eukaryota</taxon>
        <taxon>Amoebozoa</taxon>
        <taxon>Evosea</taxon>
        <taxon>Eumycetozoa</taxon>
        <taxon>Dictyostelia</taxon>
        <taxon>Dictyosteliales</taxon>
        <taxon>Dictyosteliaceae</taxon>
        <taxon>Polysphondylium</taxon>
    </lineage>
</organism>